<dbReference type="Pfam" id="PF00196">
    <property type="entry name" value="GerE"/>
    <property type="match status" value="1"/>
</dbReference>
<dbReference type="PANTHER" id="PTHR44688:SF16">
    <property type="entry name" value="DNA-BINDING TRANSCRIPTIONAL ACTIVATOR DEVR_DOSR"/>
    <property type="match status" value="1"/>
</dbReference>
<feature type="transmembrane region" description="Helical" evidence="4">
    <location>
        <begin position="366"/>
        <end position="387"/>
    </location>
</feature>
<dbReference type="GO" id="GO:0006355">
    <property type="term" value="P:regulation of DNA-templated transcription"/>
    <property type="evidence" value="ECO:0007669"/>
    <property type="project" value="InterPro"/>
</dbReference>
<evidence type="ECO:0000313" key="7">
    <source>
        <dbReference type="Proteomes" id="UP000278632"/>
    </source>
</evidence>
<evidence type="ECO:0000256" key="3">
    <source>
        <dbReference type="ARBA" id="ARBA00023163"/>
    </source>
</evidence>
<dbReference type="RefSeq" id="WP_123192555.1">
    <property type="nucleotide sequence ID" value="NZ_QICD01000018.1"/>
</dbReference>
<name>A0A3N0B5Q9_9ACTN</name>
<feature type="transmembrane region" description="Helical" evidence="4">
    <location>
        <begin position="149"/>
        <end position="168"/>
    </location>
</feature>
<keyword evidence="1" id="KW-0805">Transcription regulation</keyword>
<dbReference type="EMBL" id="QICD01000018">
    <property type="protein sequence ID" value="RNL42230.1"/>
    <property type="molecule type" value="Genomic_DNA"/>
</dbReference>
<dbReference type="Gene3D" id="1.10.10.10">
    <property type="entry name" value="Winged helix-like DNA-binding domain superfamily/Winged helix DNA-binding domain"/>
    <property type="match status" value="1"/>
</dbReference>
<keyword evidence="4" id="KW-0812">Transmembrane</keyword>
<dbReference type="AlphaFoldDB" id="A0A3N0B5Q9"/>
<dbReference type="SMART" id="SM00421">
    <property type="entry name" value="HTH_LUXR"/>
    <property type="match status" value="1"/>
</dbReference>
<evidence type="ECO:0000259" key="5">
    <source>
        <dbReference type="PROSITE" id="PS50043"/>
    </source>
</evidence>
<evidence type="ECO:0000256" key="2">
    <source>
        <dbReference type="ARBA" id="ARBA00023125"/>
    </source>
</evidence>
<feature type="transmembrane region" description="Helical" evidence="4">
    <location>
        <begin position="115"/>
        <end position="137"/>
    </location>
</feature>
<evidence type="ECO:0000256" key="4">
    <source>
        <dbReference type="SAM" id="Phobius"/>
    </source>
</evidence>
<dbReference type="InterPro" id="IPR036388">
    <property type="entry name" value="WH-like_DNA-bd_sf"/>
</dbReference>
<feature type="transmembrane region" description="Helical" evidence="4">
    <location>
        <begin position="174"/>
        <end position="192"/>
    </location>
</feature>
<keyword evidence="2" id="KW-0238">DNA-binding</keyword>
<dbReference type="Proteomes" id="UP000278632">
    <property type="component" value="Unassembled WGS sequence"/>
</dbReference>
<keyword evidence="3" id="KW-0804">Transcription</keyword>
<evidence type="ECO:0000256" key="1">
    <source>
        <dbReference type="ARBA" id="ARBA00023015"/>
    </source>
</evidence>
<dbReference type="PROSITE" id="PS50043">
    <property type="entry name" value="HTH_LUXR_2"/>
    <property type="match status" value="1"/>
</dbReference>
<feature type="transmembrane region" description="Helical" evidence="4">
    <location>
        <begin position="282"/>
        <end position="306"/>
    </location>
</feature>
<feature type="transmembrane region" description="Helical" evidence="4">
    <location>
        <begin position="213"/>
        <end position="235"/>
    </location>
</feature>
<dbReference type="PANTHER" id="PTHR44688">
    <property type="entry name" value="DNA-BINDING TRANSCRIPTIONAL ACTIVATOR DEVR_DOSR"/>
    <property type="match status" value="1"/>
</dbReference>
<feature type="transmembrane region" description="Helical" evidence="4">
    <location>
        <begin position="312"/>
        <end position="328"/>
    </location>
</feature>
<feature type="transmembrane region" description="Helical" evidence="4">
    <location>
        <begin position="86"/>
        <end position="109"/>
    </location>
</feature>
<dbReference type="PRINTS" id="PR00038">
    <property type="entry name" value="HTHLUXR"/>
</dbReference>
<sequence>MDKGIAVRDEKGEGAPVLFVRPTILDVGIGVLYFFTSHMVIRALYFIGVDRTAVELSTFFLVVIVSTILAHLLARPLLKARRFAESALGVPAVSVVAALGATLALVSMLPVVSVLLFYVAGALLGLACGWIIVIWTSTIHVSRLESASFFLDPALVVAVVCYFLFRFVSSFSETITQGFLLALPLVTIACIIRASQPTDGGETTGLGEGARALQVLVVVAAAFAIGCAACVYLSGREDDVLSSGLNYMVLFEVLAVILMAFCCWLMGRIAQHRTTLSSRSSAVLAFCICYVPLFSIGLVMGSAAIPANAPDALWESNMWVLLIAIFAYDIRESVYAIRGLAVGLMFEAMCIGQLIAHVSTLDLSPYALAAAGGLTVLYFFSVGRQLARSVPKRNPKRTKETKVEELRDELAVAEGDGNVIGSGSEELPSELLAYCQKLAMENGLTPREVEILGLIAMGRSAKYIAEELMISHNTTRTHIKHVYEKLNIHSKQELLDLVLFGSGVM</sequence>
<keyword evidence="4" id="KW-0472">Membrane</keyword>
<reference evidence="7" key="1">
    <citation type="submission" date="2018-05" db="EMBL/GenBank/DDBJ databases">
        <title>Genome Sequencing of selected type strains of the family Eggerthellaceae.</title>
        <authorList>
            <person name="Danylec N."/>
            <person name="Stoll D.A."/>
            <person name="Doetsch A."/>
            <person name="Huch M."/>
        </authorList>
    </citation>
    <scope>NUCLEOTIDE SEQUENCE [LARGE SCALE GENOMIC DNA]</scope>
    <source>
        <strain evidence="7">DSM 16106</strain>
    </source>
</reference>
<proteinExistence type="predicted"/>
<protein>
    <submittedName>
        <fullName evidence="6">LuxR family transcriptional regulator</fullName>
    </submittedName>
</protein>
<dbReference type="GO" id="GO:0003677">
    <property type="term" value="F:DNA binding"/>
    <property type="evidence" value="ECO:0007669"/>
    <property type="project" value="UniProtKB-KW"/>
</dbReference>
<comment type="caution">
    <text evidence="6">The sequence shown here is derived from an EMBL/GenBank/DDBJ whole genome shotgun (WGS) entry which is preliminary data.</text>
</comment>
<dbReference type="SUPFAM" id="SSF46894">
    <property type="entry name" value="C-terminal effector domain of the bipartite response regulators"/>
    <property type="match status" value="1"/>
</dbReference>
<feature type="transmembrane region" description="Helical" evidence="4">
    <location>
        <begin position="247"/>
        <end position="270"/>
    </location>
</feature>
<evidence type="ECO:0000313" key="6">
    <source>
        <dbReference type="EMBL" id="RNL42230.1"/>
    </source>
</evidence>
<organism evidence="6 7">
    <name type="scientific">Paraeggerthella hongkongensis</name>
    <dbReference type="NCBI Taxonomy" id="230658"/>
    <lineage>
        <taxon>Bacteria</taxon>
        <taxon>Bacillati</taxon>
        <taxon>Actinomycetota</taxon>
        <taxon>Coriobacteriia</taxon>
        <taxon>Eggerthellales</taxon>
        <taxon>Eggerthellaceae</taxon>
        <taxon>Paraeggerthella</taxon>
    </lineage>
</organism>
<feature type="domain" description="HTH luxR-type" evidence="5">
    <location>
        <begin position="437"/>
        <end position="502"/>
    </location>
</feature>
<gene>
    <name evidence="6" type="ORF">DMP08_08885</name>
</gene>
<dbReference type="CDD" id="cd06170">
    <property type="entry name" value="LuxR_C_like"/>
    <property type="match status" value="1"/>
</dbReference>
<keyword evidence="4" id="KW-1133">Transmembrane helix</keyword>
<feature type="transmembrane region" description="Helical" evidence="4">
    <location>
        <begin position="53"/>
        <end position="74"/>
    </location>
</feature>
<dbReference type="OrthoDB" id="3171172at2"/>
<feature type="transmembrane region" description="Helical" evidence="4">
    <location>
        <begin position="340"/>
        <end position="360"/>
    </location>
</feature>
<accession>A0A3N0B5Q9</accession>
<dbReference type="InterPro" id="IPR000792">
    <property type="entry name" value="Tscrpt_reg_LuxR_C"/>
</dbReference>
<keyword evidence="7" id="KW-1185">Reference proteome</keyword>
<dbReference type="InterPro" id="IPR016032">
    <property type="entry name" value="Sig_transdc_resp-reg_C-effctor"/>
</dbReference>